<keyword evidence="2" id="KW-1185">Reference proteome</keyword>
<accession>A0A8T0EMC1</accession>
<comment type="caution">
    <text evidence="1">The sequence shown here is derived from an EMBL/GenBank/DDBJ whole genome shotgun (WGS) entry which is preliminary data.</text>
</comment>
<sequence length="109" mass="12612">MHEPLRACRLQIAHKRDQEFPELLFGKRYLPERPLPPNLKPIQSLPTSDISSNVCGRPFRKIHSALRSRSEGCVLDIARSQTVDVMCRPPRIFMPLTKPRTSNRQVERP</sequence>
<dbReference type="Proteomes" id="UP000807504">
    <property type="component" value="Unassembled WGS sequence"/>
</dbReference>
<organism evidence="1 2">
    <name type="scientific">Argiope bruennichi</name>
    <name type="common">Wasp spider</name>
    <name type="synonym">Aranea bruennichi</name>
    <dbReference type="NCBI Taxonomy" id="94029"/>
    <lineage>
        <taxon>Eukaryota</taxon>
        <taxon>Metazoa</taxon>
        <taxon>Ecdysozoa</taxon>
        <taxon>Arthropoda</taxon>
        <taxon>Chelicerata</taxon>
        <taxon>Arachnida</taxon>
        <taxon>Araneae</taxon>
        <taxon>Araneomorphae</taxon>
        <taxon>Entelegynae</taxon>
        <taxon>Araneoidea</taxon>
        <taxon>Araneidae</taxon>
        <taxon>Argiope</taxon>
    </lineage>
</organism>
<gene>
    <name evidence="1" type="ORF">HNY73_017275</name>
</gene>
<evidence type="ECO:0000313" key="1">
    <source>
        <dbReference type="EMBL" id="KAF8774758.1"/>
    </source>
</evidence>
<protein>
    <submittedName>
        <fullName evidence="1">Uncharacterized protein</fullName>
    </submittedName>
</protein>
<reference evidence="1" key="1">
    <citation type="journal article" date="2020" name="bioRxiv">
        <title>Chromosome-level reference genome of the European wasp spider Argiope bruennichi: a resource for studies on range expansion and evolutionary adaptation.</title>
        <authorList>
            <person name="Sheffer M.M."/>
            <person name="Hoppe A."/>
            <person name="Krehenwinkel H."/>
            <person name="Uhl G."/>
            <person name="Kuss A.W."/>
            <person name="Jensen L."/>
            <person name="Jensen C."/>
            <person name="Gillespie R.G."/>
            <person name="Hoff K.J."/>
            <person name="Prost S."/>
        </authorList>
    </citation>
    <scope>NUCLEOTIDE SEQUENCE</scope>
</reference>
<proteinExistence type="predicted"/>
<evidence type="ECO:0000313" key="2">
    <source>
        <dbReference type="Proteomes" id="UP000807504"/>
    </source>
</evidence>
<dbReference type="AlphaFoldDB" id="A0A8T0EMC1"/>
<dbReference type="EMBL" id="JABXBU010002227">
    <property type="protein sequence ID" value="KAF8774758.1"/>
    <property type="molecule type" value="Genomic_DNA"/>
</dbReference>
<reference evidence="1" key="2">
    <citation type="submission" date="2020-06" db="EMBL/GenBank/DDBJ databases">
        <authorList>
            <person name="Sheffer M."/>
        </authorList>
    </citation>
    <scope>NUCLEOTIDE SEQUENCE</scope>
</reference>
<name>A0A8T0EMC1_ARGBR</name>